<keyword evidence="5" id="KW-1185">Reference proteome</keyword>
<evidence type="ECO:0000259" key="3">
    <source>
        <dbReference type="PROSITE" id="PS50206"/>
    </source>
</evidence>
<protein>
    <recommendedName>
        <fullName evidence="3">Rhodanese domain-containing protein</fullName>
    </recommendedName>
</protein>
<dbReference type="PANTHER" id="PTHR11364">
    <property type="entry name" value="THIOSULFATE SULFERTANSFERASE"/>
    <property type="match status" value="1"/>
</dbReference>
<evidence type="ECO:0000256" key="1">
    <source>
        <dbReference type="ARBA" id="ARBA00022679"/>
    </source>
</evidence>
<evidence type="ECO:0000313" key="4">
    <source>
        <dbReference type="EMBL" id="RKO83841.1"/>
    </source>
</evidence>
<dbReference type="GO" id="GO:0004792">
    <property type="term" value="F:thiosulfate-cyanide sulfurtransferase activity"/>
    <property type="evidence" value="ECO:0007669"/>
    <property type="project" value="TreeGrafter"/>
</dbReference>
<name>A0A4P9VVY6_9FUNG</name>
<gene>
    <name evidence="4" type="ORF">BDK51DRAFT_49614</name>
</gene>
<dbReference type="EMBL" id="ML000778">
    <property type="protein sequence ID" value="RKO83841.1"/>
    <property type="molecule type" value="Genomic_DNA"/>
</dbReference>
<proteinExistence type="predicted"/>
<keyword evidence="2" id="KW-0677">Repeat</keyword>
<dbReference type="AlphaFoldDB" id="A0A4P9VVY6"/>
<dbReference type="Proteomes" id="UP000269721">
    <property type="component" value="Unassembled WGS sequence"/>
</dbReference>
<feature type="domain" description="Rhodanese" evidence="3">
    <location>
        <begin position="2"/>
        <end position="67"/>
    </location>
</feature>
<dbReference type="InterPro" id="IPR045078">
    <property type="entry name" value="TST/MPST-like"/>
</dbReference>
<dbReference type="Gene3D" id="3.40.250.10">
    <property type="entry name" value="Rhodanese-like domain"/>
    <property type="match status" value="2"/>
</dbReference>
<evidence type="ECO:0000313" key="5">
    <source>
        <dbReference type="Proteomes" id="UP000269721"/>
    </source>
</evidence>
<keyword evidence="1" id="KW-0808">Transferase</keyword>
<accession>A0A4P9VVY6</accession>
<dbReference type="InterPro" id="IPR036873">
    <property type="entry name" value="Rhodanese-like_dom_sf"/>
</dbReference>
<sequence>MLTPSALRELFAARGVDLTRPAVTSCGSGVTAAAVLFALEHAGATGPLALYDGSWAEYGARPESIASRGLLELRGRACTTLAAGGTVENHQSKRSFAVEHGYDPGAVKIPTLAAPPSPQMRPSLARTALPLLRRPYAGLAFNSSTPSAAAASPLVQGVETIALGRAKAGEAPGKGKAVESGDVSGGLQIAEGINSGSKWVKRSNLDEPEFQVVDAGLGSVLVVKVPATSHFHAKVGTAIGMSSNFYDTAGVFPAYRAFWMFKVFGHQKASVLDGGISKWLAEGHPVEEGIPVFEPEVYKPAFHPALVRNYDQIRSLTETGVEQIIDARSIAR</sequence>
<dbReference type="GO" id="GO:0005739">
    <property type="term" value="C:mitochondrion"/>
    <property type="evidence" value="ECO:0007669"/>
    <property type="project" value="TreeGrafter"/>
</dbReference>
<feature type="domain" description="Rhodanese" evidence="3">
    <location>
        <begin position="245"/>
        <end position="288"/>
    </location>
</feature>
<dbReference type="InterPro" id="IPR001763">
    <property type="entry name" value="Rhodanese-like_dom"/>
</dbReference>
<reference evidence="5" key="1">
    <citation type="journal article" date="2018" name="Nat. Microbiol.">
        <title>Leveraging single-cell genomics to expand the fungal tree of life.</title>
        <authorList>
            <person name="Ahrendt S.R."/>
            <person name="Quandt C.A."/>
            <person name="Ciobanu D."/>
            <person name="Clum A."/>
            <person name="Salamov A."/>
            <person name="Andreopoulos B."/>
            <person name="Cheng J.F."/>
            <person name="Woyke T."/>
            <person name="Pelin A."/>
            <person name="Henrissat B."/>
            <person name="Reynolds N.K."/>
            <person name="Benny G.L."/>
            <person name="Smith M.E."/>
            <person name="James T.Y."/>
            <person name="Grigoriev I.V."/>
        </authorList>
    </citation>
    <scope>NUCLEOTIDE SEQUENCE [LARGE SCALE GENOMIC DNA]</scope>
</reference>
<dbReference type="OrthoDB" id="270167at2759"/>
<dbReference type="PANTHER" id="PTHR11364:SF27">
    <property type="entry name" value="SULFURTRANSFERASE"/>
    <property type="match status" value="1"/>
</dbReference>
<organism evidence="4 5">
    <name type="scientific">Blyttiomyces helicus</name>
    <dbReference type="NCBI Taxonomy" id="388810"/>
    <lineage>
        <taxon>Eukaryota</taxon>
        <taxon>Fungi</taxon>
        <taxon>Fungi incertae sedis</taxon>
        <taxon>Chytridiomycota</taxon>
        <taxon>Chytridiomycota incertae sedis</taxon>
        <taxon>Chytridiomycetes</taxon>
        <taxon>Chytridiomycetes incertae sedis</taxon>
        <taxon>Blyttiomyces</taxon>
    </lineage>
</organism>
<evidence type="ECO:0000256" key="2">
    <source>
        <dbReference type="ARBA" id="ARBA00022737"/>
    </source>
</evidence>
<dbReference type="SUPFAM" id="SSF52821">
    <property type="entry name" value="Rhodanese/Cell cycle control phosphatase"/>
    <property type="match status" value="2"/>
</dbReference>
<dbReference type="PROSITE" id="PS50206">
    <property type="entry name" value="RHODANESE_3"/>
    <property type="match status" value="2"/>
</dbReference>